<evidence type="ECO:0000313" key="2">
    <source>
        <dbReference type="EMBL" id="VEL26326.1"/>
    </source>
</evidence>
<sequence>MSQICAPNSFHSVNGQINAFSTEYPELGDEDDATFNDAITNPFCQDGVFGSYEEENLSSSLGFVEDNFISTEQLESIEEACGLGRAGWWLDVDRCLAEEAANKLELGDPNVSGDHIDPTFYCHQEESELMAWLYAPFYTDKRLNSIRNGLLNCLNRLEKIHNEKSGILTTGHASSLSVRPGVENRLGASYDLDQPRRGPQKASKNAHRLLTLFGPNAKGVNISGQATESTSLNCSLACEDVEQNQLEVGLGYDDPSHQGPKFWPSPGPIRKQDNFILRGSYSLPKPSSKNETNAGNPKNLGKHQLPETFNTPTITLGNSYDLATPSGANVLQSENLVLESLEEEFLSGKASSHGDSVRGRILPFAFSSPKTSRVRNMTNLNAEPILPESLRLRLSKVFNQDAQQADLGRTYSGDELNSIRKFKYGGIKSDAGSLMCTSLLMQGARRPANTR</sequence>
<gene>
    <name evidence="2" type="ORF">PXEA_LOCUS19766</name>
</gene>
<reference evidence="2" key="1">
    <citation type="submission" date="2018-11" db="EMBL/GenBank/DDBJ databases">
        <authorList>
            <consortium name="Pathogen Informatics"/>
        </authorList>
    </citation>
    <scope>NUCLEOTIDE SEQUENCE</scope>
</reference>
<feature type="non-terminal residue" evidence="2">
    <location>
        <position position="451"/>
    </location>
</feature>
<dbReference type="Proteomes" id="UP000784294">
    <property type="component" value="Unassembled WGS sequence"/>
</dbReference>
<organism evidence="2 3">
    <name type="scientific">Protopolystoma xenopodis</name>
    <dbReference type="NCBI Taxonomy" id="117903"/>
    <lineage>
        <taxon>Eukaryota</taxon>
        <taxon>Metazoa</taxon>
        <taxon>Spiralia</taxon>
        <taxon>Lophotrochozoa</taxon>
        <taxon>Platyhelminthes</taxon>
        <taxon>Monogenea</taxon>
        <taxon>Polyopisthocotylea</taxon>
        <taxon>Polystomatidea</taxon>
        <taxon>Polystomatidae</taxon>
        <taxon>Protopolystoma</taxon>
    </lineage>
</organism>
<keyword evidence="3" id="KW-1185">Reference proteome</keyword>
<dbReference type="EMBL" id="CAAALY010079534">
    <property type="protein sequence ID" value="VEL26326.1"/>
    <property type="molecule type" value="Genomic_DNA"/>
</dbReference>
<dbReference type="AlphaFoldDB" id="A0A3S5FEM3"/>
<evidence type="ECO:0000256" key="1">
    <source>
        <dbReference type="SAM" id="MobiDB-lite"/>
    </source>
</evidence>
<accession>A0A3S5FEM3</accession>
<evidence type="ECO:0000313" key="3">
    <source>
        <dbReference type="Proteomes" id="UP000784294"/>
    </source>
</evidence>
<name>A0A3S5FEM3_9PLAT</name>
<proteinExistence type="predicted"/>
<comment type="caution">
    <text evidence="2">The sequence shown here is derived from an EMBL/GenBank/DDBJ whole genome shotgun (WGS) entry which is preliminary data.</text>
</comment>
<feature type="compositionally biased region" description="Polar residues" evidence="1">
    <location>
        <begin position="285"/>
        <end position="296"/>
    </location>
</feature>
<feature type="region of interest" description="Disordered" evidence="1">
    <location>
        <begin position="281"/>
        <end position="306"/>
    </location>
</feature>
<protein>
    <submittedName>
        <fullName evidence="2">Uncharacterized protein</fullName>
    </submittedName>
</protein>